<reference evidence="1" key="1">
    <citation type="submission" date="2021-06" db="EMBL/GenBank/DDBJ databases">
        <authorList>
            <person name="Kallberg Y."/>
            <person name="Tangrot J."/>
            <person name="Rosling A."/>
        </authorList>
    </citation>
    <scope>NUCLEOTIDE SEQUENCE</scope>
    <source>
        <strain evidence="1">AU212A</strain>
    </source>
</reference>
<protein>
    <submittedName>
        <fullName evidence="1">6305_t:CDS:1</fullName>
    </submittedName>
</protein>
<sequence>IFSEDNYNNQAYPIPIHLELEIMVQLNKKPFIICVVCNIHSLLQPGYICEDSGQSSSIVTSTSMALTSVYQTVFGTKTKFSELAYLGLNQIKTTEKLLKDVVFQPFIVKLENIAIYVSSLGQIICSNPNKVGCNYKAALFYKFKVKQSVFSQCINNDNSYLITIYQDSKIVGKYKSNSPNAVWLQIRILKSISGDSLFAINHPTTLHQLEQVYKTKFCYQILIPDKCTPADWNNEIIMNHLFELHLKKAVSKSKEE</sequence>
<evidence type="ECO:0000313" key="1">
    <source>
        <dbReference type="EMBL" id="CAG8659548.1"/>
    </source>
</evidence>
<dbReference type="Proteomes" id="UP000789860">
    <property type="component" value="Unassembled WGS sequence"/>
</dbReference>
<accession>A0ACA9NJI6</accession>
<gene>
    <name evidence="1" type="ORF">SCALOS_LOCUS8977</name>
</gene>
<keyword evidence="2" id="KW-1185">Reference proteome</keyword>
<organism evidence="1 2">
    <name type="scientific">Scutellospora calospora</name>
    <dbReference type="NCBI Taxonomy" id="85575"/>
    <lineage>
        <taxon>Eukaryota</taxon>
        <taxon>Fungi</taxon>
        <taxon>Fungi incertae sedis</taxon>
        <taxon>Mucoromycota</taxon>
        <taxon>Glomeromycotina</taxon>
        <taxon>Glomeromycetes</taxon>
        <taxon>Diversisporales</taxon>
        <taxon>Gigasporaceae</taxon>
        <taxon>Scutellospora</taxon>
    </lineage>
</organism>
<evidence type="ECO:0000313" key="2">
    <source>
        <dbReference type="Proteomes" id="UP000789860"/>
    </source>
</evidence>
<comment type="caution">
    <text evidence="1">The sequence shown here is derived from an EMBL/GenBank/DDBJ whole genome shotgun (WGS) entry which is preliminary data.</text>
</comment>
<feature type="non-terminal residue" evidence="1">
    <location>
        <position position="1"/>
    </location>
</feature>
<proteinExistence type="predicted"/>
<dbReference type="EMBL" id="CAJVPM010025843">
    <property type="protein sequence ID" value="CAG8659548.1"/>
    <property type="molecule type" value="Genomic_DNA"/>
</dbReference>
<name>A0ACA9NJI6_9GLOM</name>